<comment type="caution">
    <text evidence="4">The sequence shown here is derived from an EMBL/GenBank/DDBJ whole genome shotgun (WGS) entry which is preliminary data.</text>
</comment>
<dbReference type="InterPro" id="IPR009057">
    <property type="entry name" value="Homeodomain-like_sf"/>
</dbReference>
<dbReference type="InterPro" id="IPR001647">
    <property type="entry name" value="HTH_TetR"/>
</dbReference>
<protein>
    <submittedName>
        <fullName evidence="4">TetR family transcriptional regulator</fullName>
    </submittedName>
</protein>
<dbReference type="InterPro" id="IPR036271">
    <property type="entry name" value="Tet_transcr_reg_TetR-rel_C_sf"/>
</dbReference>
<dbReference type="Pfam" id="PF17940">
    <property type="entry name" value="TetR_C_31"/>
    <property type="match status" value="1"/>
</dbReference>
<dbReference type="Gene3D" id="1.10.357.10">
    <property type="entry name" value="Tetracycline Repressor, domain 2"/>
    <property type="match status" value="1"/>
</dbReference>
<dbReference type="PROSITE" id="PS50977">
    <property type="entry name" value="HTH_TETR_2"/>
    <property type="match status" value="1"/>
</dbReference>
<name>A0ABS7P9J7_9NOCA</name>
<evidence type="ECO:0000256" key="1">
    <source>
        <dbReference type="ARBA" id="ARBA00023125"/>
    </source>
</evidence>
<proteinExistence type="predicted"/>
<dbReference type="PANTHER" id="PTHR30055:SF241">
    <property type="entry name" value="TRANSCRIPTIONAL REGULATORY PROTEIN"/>
    <property type="match status" value="1"/>
</dbReference>
<keyword evidence="1 2" id="KW-0238">DNA-binding</keyword>
<dbReference type="SUPFAM" id="SSF46689">
    <property type="entry name" value="Homeodomain-like"/>
    <property type="match status" value="1"/>
</dbReference>
<evidence type="ECO:0000256" key="2">
    <source>
        <dbReference type="PROSITE-ProRule" id="PRU00335"/>
    </source>
</evidence>
<dbReference type="Pfam" id="PF00440">
    <property type="entry name" value="TetR_N"/>
    <property type="match status" value="1"/>
</dbReference>
<keyword evidence="5" id="KW-1185">Reference proteome</keyword>
<feature type="domain" description="HTH tetR-type" evidence="3">
    <location>
        <begin position="13"/>
        <end position="73"/>
    </location>
</feature>
<evidence type="ECO:0000259" key="3">
    <source>
        <dbReference type="PROSITE" id="PS50977"/>
    </source>
</evidence>
<gene>
    <name evidence="4" type="ORF">HQ603_16015</name>
</gene>
<evidence type="ECO:0000313" key="5">
    <source>
        <dbReference type="Proteomes" id="UP000825228"/>
    </source>
</evidence>
<dbReference type="RefSeq" id="WP_222685768.1">
    <property type="nucleotide sequence ID" value="NZ_JABUBT010000035.1"/>
</dbReference>
<accession>A0ABS7P9J7</accession>
<organism evidence="4 5">
    <name type="scientific">Rhodococcoides corynebacterioides</name>
    <dbReference type="NCBI Taxonomy" id="53972"/>
    <lineage>
        <taxon>Bacteria</taxon>
        <taxon>Bacillati</taxon>
        <taxon>Actinomycetota</taxon>
        <taxon>Actinomycetes</taxon>
        <taxon>Mycobacteriales</taxon>
        <taxon>Nocardiaceae</taxon>
        <taxon>Rhodococcoides</taxon>
    </lineage>
</organism>
<sequence>MSTETARPKRSRAATRERVLDGALAEFAERGFGRSTPERICERAGFTRGAFYSNFSSMDEVFLALWQRQANALVERLRAAVEDVHVDAPPAAPAPSGDRAFTDTVADGLAGLTADVSWHVLTAEFSAYAARRPEVARVIVEHRATMRHALLPMIERVLAAFGRELAVDEDTMGRSVVAAYDGAMAQAMIEPDDPAPRRLALELVAAVIWTRSRPVRDQ</sequence>
<dbReference type="InterPro" id="IPR050109">
    <property type="entry name" value="HTH-type_TetR-like_transc_reg"/>
</dbReference>
<feature type="DNA-binding region" description="H-T-H motif" evidence="2">
    <location>
        <begin position="36"/>
        <end position="55"/>
    </location>
</feature>
<dbReference type="PANTHER" id="PTHR30055">
    <property type="entry name" value="HTH-TYPE TRANSCRIPTIONAL REGULATOR RUTR"/>
    <property type="match status" value="1"/>
</dbReference>
<evidence type="ECO:0000313" key="4">
    <source>
        <dbReference type="EMBL" id="MBY6368259.1"/>
    </source>
</evidence>
<dbReference type="EMBL" id="JABUBU010000021">
    <property type="protein sequence ID" value="MBY6368259.1"/>
    <property type="molecule type" value="Genomic_DNA"/>
</dbReference>
<dbReference type="Proteomes" id="UP000825228">
    <property type="component" value="Unassembled WGS sequence"/>
</dbReference>
<dbReference type="PRINTS" id="PR00455">
    <property type="entry name" value="HTHTETR"/>
</dbReference>
<reference evidence="4 5" key="1">
    <citation type="submission" date="2020-06" db="EMBL/GenBank/DDBJ databases">
        <title>Taxonomy, biology and ecology of Rhodococcus bacteria occurring in California pistachio and other woody hosts as revealed by genome sequence analyses.</title>
        <authorList>
            <person name="Gai Y."/>
            <person name="Riely B."/>
        </authorList>
    </citation>
    <scope>NUCLEOTIDE SEQUENCE [LARGE SCALE GENOMIC DNA]</scope>
    <source>
        <strain evidence="4 5">BP-281</strain>
    </source>
</reference>
<dbReference type="InterPro" id="IPR041583">
    <property type="entry name" value="TetR_C_31"/>
</dbReference>
<dbReference type="SUPFAM" id="SSF48498">
    <property type="entry name" value="Tetracyclin repressor-like, C-terminal domain"/>
    <property type="match status" value="1"/>
</dbReference>